<accession>A0A195F5J8</accession>
<reference evidence="1 2" key="1">
    <citation type="submission" date="2016-03" db="EMBL/GenBank/DDBJ databases">
        <title>Trachymyrmex septentrionalis WGS genome.</title>
        <authorList>
            <person name="Nygaard S."/>
            <person name="Hu H."/>
            <person name="Boomsma J."/>
            <person name="Zhang G."/>
        </authorList>
    </citation>
    <scope>NUCLEOTIDE SEQUENCE [LARGE SCALE GENOMIC DNA]</scope>
    <source>
        <strain evidence="1">Tsep2-gDNA-1</strain>
        <tissue evidence="1">Whole body</tissue>
    </source>
</reference>
<dbReference type="EMBL" id="KQ981798">
    <property type="protein sequence ID" value="KYN35738.1"/>
    <property type="molecule type" value="Genomic_DNA"/>
</dbReference>
<sequence length="97" mass="11783">MKINISLKIHFLHNHLDFFPPNLGEFSEEQDERFHQDIAIIEKRFKGKDIRYMLGEYCWFNVRDTKSESNGKSNNQDSYNNYNYNYIIIIIQKFENI</sequence>
<dbReference type="AlphaFoldDB" id="A0A195F5J8"/>
<protein>
    <submittedName>
        <fullName evidence="1">Uncharacterized protein</fullName>
    </submittedName>
</protein>
<organism evidence="1 2">
    <name type="scientific">Trachymyrmex septentrionalis</name>
    <dbReference type="NCBI Taxonomy" id="34720"/>
    <lineage>
        <taxon>Eukaryota</taxon>
        <taxon>Metazoa</taxon>
        <taxon>Ecdysozoa</taxon>
        <taxon>Arthropoda</taxon>
        <taxon>Hexapoda</taxon>
        <taxon>Insecta</taxon>
        <taxon>Pterygota</taxon>
        <taxon>Neoptera</taxon>
        <taxon>Endopterygota</taxon>
        <taxon>Hymenoptera</taxon>
        <taxon>Apocrita</taxon>
        <taxon>Aculeata</taxon>
        <taxon>Formicoidea</taxon>
        <taxon>Formicidae</taxon>
        <taxon>Myrmicinae</taxon>
        <taxon>Trachymyrmex</taxon>
    </lineage>
</organism>
<evidence type="ECO:0000313" key="1">
    <source>
        <dbReference type="EMBL" id="KYN35738.1"/>
    </source>
</evidence>
<dbReference type="PANTHER" id="PTHR46114">
    <property type="entry name" value="APPLE DOMAIN-CONTAINING PROTEIN"/>
    <property type="match status" value="1"/>
</dbReference>
<dbReference type="Proteomes" id="UP000078541">
    <property type="component" value="Unassembled WGS sequence"/>
</dbReference>
<dbReference type="PANTHER" id="PTHR46114:SF1">
    <property type="entry name" value="ZAD DOMAIN-CONTAINING PROTEIN"/>
    <property type="match status" value="1"/>
</dbReference>
<keyword evidence="2" id="KW-1185">Reference proteome</keyword>
<gene>
    <name evidence="1" type="ORF">ALC56_09938</name>
</gene>
<name>A0A195F5J8_9HYME</name>
<proteinExistence type="predicted"/>
<evidence type="ECO:0000313" key="2">
    <source>
        <dbReference type="Proteomes" id="UP000078541"/>
    </source>
</evidence>